<dbReference type="EMBL" id="WBNP01002324">
    <property type="protein sequence ID" value="NXP87899.1"/>
    <property type="molecule type" value="Genomic_DNA"/>
</dbReference>
<feature type="compositionally biased region" description="Low complexity" evidence="2">
    <location>
        <begin position="764"/>
        <end position="775"/>
    </location>
</feature>
<proteinExistence type="predicted"/>
<dbReference type="InterPro" id="IPR055289">
    <property type="entry name" value="OFD1"/>
</dbReference>
<dbReference type="GO" id="GO:0005576">
    <property type="term" value="C:extracellular region"/>
    <property type="evidence" value="ECO:0007669"/>
    <property type="project" value="GOC"/>
</dbReference>
<gene>
    <name evidence="3" type="primary">Ofd1</name>
    <name evidence="3" type="ORF">PASAMO_R11513</name>
</gene>
<feature type="compositionally biased region" description="Basic and acidic residues" evidence="2">
    <location>
        <begin position="889"/>
        <end position="929"/>
    </location>
</feature>
<feature type="non-terminal residue" evidence="3">
    <location>
        <position position="1"/>
    </location>
</feature>
<dbReference type="GO" id="GO:0060287">
    <property type="term" value="P:epithelial cilium movement involved in determination of left/right asymmetry"/>
    <property type="evidence" value="ECO:0007669"/>
    <property type="project" value="TreeGrafter"/>
</dbReference>
<dbReference type="InterPro" id="IPR006594">
    <property type="entry name" value="LisH"/>
</dbReference>
<dbReference type="PROSITE" id="PS50896">
    <property type="entry name" value="LISH"/>
    <property type="match status" value="1"/>
</dbReference>
<organism evidence="3 4">
    <name type="scientific">Passerina amoena</name>
    <name type="common">Lazuli bunting</name>
    <dbReference type="NCBI Taxonomy" id="142471"/>
    <lineage>
        <taxon>Eukaryota</taxon>
        <taxon>Metazoa</taxon>
        <taxon>Chordata</taxon>
        <taxon>Craniata</taxon>
        <taxon>Vertebrata</taxon>
        <taxon>Euteleostomi</taxon>
        <taxon>Archelosauria</taxon>
        <taxon>Archosauria</taxon>
        <taxon>Dinosauria</taxon>
        <taxon>Saurischia</taxon>
        <taxon>Theropoda</taxon>
        <taxon>Coelurosauria</taxon>
        <taxon>Aves</taxon>
        <taxon>Neognathae</taxon>
        <taxon>Neoaves</taxon>
        <taxon>Telluraves</taxon>
        <taxon>Australaves</taxon>
        <taxon>Passeriformes</taxon>
        <taxon>Cardinalidae</taxon>
        <taxon>Passerina</taxon>
    </lineage>
</organism>
<feature type="compositionally biased region" description="Basic and acidic residues" evidence="2">
    <location>
        <begin position="750"/>
        <end position="761"/>
    </location>
</feature>
<name>A0A852D540_PASAF</name>
<dbReference type="PANTHER" id="PTHR39063:SF1">
    <property type="entry name" value="OFD1 CENTRIOLE AND CENTRIOLAR SATELLITE PROTEIN"/>
    <property type="match status" value="1"/>
</dbReference>
<feature type="coiled-coil region" evidence="1">
    <location>
        <begin position="374"/>
        <end position="466"/>
    </location>
</feature>
<feature type="coiled-coil region" evidence="1">
    <location>
        <begin position="492"/>
        <end position="547"/>
    </location>
</feature>
<sequence>MASVERETLSQEELRKRLYQTFKSRGVLDTLKTHLRNQLIHELMHPILSGELQPQMVPSEDSSLLITASNSLVADHLERCGYEYSLSVFFPESGLEKSKLWTVQDLLQLMRINPECSLYKSLTSGTRKENKGFLMQILIGLTEHHLNRETHSTETQTTSVPPYRESLAEKLQLIDEQFADSYPQHQKYESLEVKLNEYRKEIEKQLQEEMHQKLQHFKEVEIAKIKMEEKVQTQKEISELRHELERTHQAKSEALISREKNAIERLQKQQEIEAKEVYAQRQSLLKDIEAIRTREAELKQRMEAFEITQKVQEEKNKAIEDALRHREVAVKNIEETYDQKLKTELLKYQLELKEEHIARTNKVTEDEKRNKEKAMLLQEEAIAVNSKKEELKQALSRAKELELDLESAKAQVLLVNKQNNLLTEKLKEVSDYPLLKEEKVELQVQNKLLRQQLDETRSENQHLRDKLSQPSAEYLACQVELRRVEHSTKLALDEYESHKRMLEKQLQSEIERCAQLKAQLLDSEATVRKLNMQVEELKLQVKQTQAALENEVYRNPKPSLVDRSVLDFLGDRMGDRLVPHDIYVDGAFPRKPLLPDVGTASSVPGPGCHLPNVGTASTVPGPRGASPDSDLECIAQARARVKELEKEAEYLEEAYRSYQHRVMLSAAASRTPSKMQPPLILQCPLSSNPLTTQQELLEHNPSCPHSPLGSPRGEEHVRRTGHVDIFKTSFTPPRRGASSRRLSSTPISKPKKDLSNKKIPDGKSQFSSFTSSQQSVDQVLSPISKRCLLSSSESVPSSPSSHGQKIRLQGQQTDKQDLSDIHKPEKLRYEDLEEHISTLEDQGNIPEECESDVLHPSGDIVAGNCVTAPVPAAATSLQDFSVLDQRQIEEQNREVEQNLEEERKAGEERKEKEQEALESKQKEVEKLNEEVYIQDSVKTDEEIEDKEGVKSEHGSTTAENNVKDPPSNPLEKYMRIIQQSREQELANK</sequence>
<keyword evidence="4" id="KW-1185">Reference proteome</keyword>
<feature type="region of interest" description="Disordered" evidence="2">
    <location>
        <begin position="790"/>
        <end position="823"/>
    </location>
</feature>
<comment type="caution">
    <text evidence="3">The sequence shown here is derived from an EMBL/GenBank/DDBJ whole genome shotgun (WGS) entry which is preliminary data.</text>
</comment>
<dbReference type="PANTHER" id="PTHR39063">
    <property type="entry name" value="ORAL-FACIAL-DIGITAL SYNDROME 1 PROTEIN HOMOLOG"/>
    <property type="match status" value="1"/>
</dbReference>
<evidence type="ECO:0000313" key="3">
    <source>
        <dbReference type="EMBL" id="NXP87899.1"/>
    </source>
</evidence>
<dbReference type="SMART" id="SM00667">
    <property type="entry name" value="LisH"/>
    <property type="match status" value="1"/>
</dbReference>
<dbReference type="Proteomes" id="UP000625584">
    <property type="component" value="Unassembled WGS sequence"/>
</dbReference>
<accession>A0A852D540</accession>
<feature type="non-terminal residue" evidence="3">
    <location>
        <position position="988"/>
    </location>
</feature>
<keyword evidence="1" id="KW-0175">Coiled coil</keyword>
<feature type="coiled-coil region" evidence="1">
    <location>
        <begin position="188"/>
        <end position="308"/>
    </location>
</feature>
<feature type="compositionally biased region" description="Low complexity" evidence="2">
    <location>
        <begin position="790"/>
        <end position="801"/>
    </location>
</feature>
<evidence type="ECO:0000256" key="2">
    <source>
        <dbReference type="SAM" id="MobiDB-lite"/>
    </source>
</evidence>
<protein>
    <submittedName>
        <fullName evidence="3">OFD1 protein</fullName>
    </submittedName>
</protein>
<dbReference type="GO" id="GO:0005813">
    <property type="term" value="C:centrosome"/>
    <property type="evidence" value="ECO:0007669"/>
    <property type="project" value="TreeGrafter"/>
</dbReference>
<evidence type="ECO:0000313" key="4">
    <source>
        <dbReference type="Proteomes" id="UP000625584"/>
    </source>
</evidence>
<feature type="region of interest" description="Disordered" evidence="2">
    <location>
        <begin position="723"/>
        <end position="775"/>
    </location>
</feature>
<feature type="compositionally biased region" description="Basic and acidic residues" evidence="2">
    <location>
        <begin position="814"/>
        <end position="823"/>
    </location>
</feature>
<dbReference type="GO" id="GO:0036064">
    <property type="term" value="C:ciliary basal body"/>
    <property type="evidence" value="ECO:0007669"/>
    <property type="project" value="TreeGrafter"/>
</dbReference>
<dbReference type="AlphaFoldDB" id="A0A852D540"/>
<feature type="region of interest" description="Disordered" evidence="2">
    <location>
        <begin position="889"/>
        <end position="970"/>
    </location>
</feature>
<dbReference type="Pfam" id="PF16045">
    <property type="entry name" value="LisH_2"/>
    <property type="match status" value="1"/>
</dbReference>
<reference evidence="3" key="1">
    <citation type="submission" date="2019-09" db="EMBL/GenBank/DDBJ databases">
        <title>Bird 10,000 Genomes (B10K) Project - Family phase.</title>
        <authorList>
            <person name="Zhang G."/>
        </authorList>
    </citation>
    <scope>NUCLEOTIDE SEQUENCE</scope>
    <source>
        <strain evidence="3">OUT-0017</strain>
        <tissue evidence="3">Muscle</tissue>
    </source>
</reference>
<evidence type="ECO:0000256" key="1">
    <source>
        <dbReference type="SAM" id="Coils"/>
    </source>
</evidence>
<feature type="coiled-coil region" evidence="1">
    <location>
        <begin position="634"/>
        <end position="661"/>
    </location>
</feature>